<dbReference type="Proteomes" id="UP001597169">
    <property type="component" value="Unassembled WGS sequence"/>
</dbReference>
<feature type="transmembrane region" description="Helical" evidence="1">
    <location>
        <begin position="45"/>
        <end position="68"/>
    </location>
</feature>
<keyword evidence="1" id="KW-0812">Transmembrane</keyword>
<proteinExistence type="predicted"/>
<dbReference type="InterPro" id="IPR021320">
    <property type="entry name" value="DUF2905"/>
</dbReference>
<protein>
    <submittedName>
        <fullName evidence="2">DUF2905 domain-containing protein</fullName>
    </submittedName>
</protein>
<evidence type="ECO:0000313" key="2">
    <source>
        <dbReference type="EMBL" id="MFD1126816.1"/>
    </source>
</evidence>
<reference evidence="3" key="1">
    <citation type="journal article" date="2019" name="Int. J. Syst. Evol. Microbiol.">
        <title>The Global Catalogue of Microorganisms (GCM) 10K type strain sequencing project: providing services to taxonomists for standard genome sequencing and annotation.</title>
        <authorList>
            <consortium name="The Broad Institute Genomics Platform"/>
            <consortium name="The Broad Institute Genome Sequencing Center for Infectious Disease"/>
            <person name="Wu L."/>
            <person name="Ma J."/>
        </authorList>
    </citation>
    <scope>NUCLEOTIDE SEQUENCE [LARGE SCALE GENOMIC DNA]</scope>
    <source>
        <strain evidence="3">CCUG 53519</strain>
    </source>
</reference>
<sequence length="73" mass="8444">MNNMPKLLIFLGVALIAVGLIWMFLGRFIQLGKLPGDIYVDRGNFKFYFPIVTCIVISLILTLISWIIRHFMK</sequence>
<evidence type="ECO:0000313" key="3">
    <source>
        <dbReference type="Proteomes" id="UP001597169"/>
    </source>
</evidence>
<comment type="caution">
    <text evidence="2">The sequence shown here is derived from an EMBL/GenBank/DDBJ whole genome shotgun (WGS) entry which is preliminary data.</text>
</comment>
<keyword evidence="3" id="KW-1185">Reference proteome</keyword>
<name>A0ABW3PYE0_9BACL</name>
<dbReference type="PANTHER" id="PTHR36443">
    <property type="entry name" value="BSR5223 PROTEIN"/>
    <property type="match status" value="1"/>
</dbReference>
<accession>A0ABW3PYE0</accession>
<dbReference type="PANTHER" id="PTHR36443:SF1">
    <property type="entry name" value="BSR5223 PROTEIN"/>
    <property type="match status" value="1"/>
</dbReference>
<feature type="transmembrane region" description="Helical" evidence="1">
    <location>
        <begin position="7"/>
        <end position="25"/>
    </location>
</feature>
<keyword evidence="1" id="KW-0472">Membrane</keyword>
<dbReference type="Pfam" id="PF11146">
    <property type="entry name" value="DUF2905"/>
    <property type="match status" value="1"/>
</dbReference>
<organism evidence="2 3">
    <name type="scientific">Paenibacillus provencensis</name>
    <dbReference type="NCBI Taxonomy" id="441151"/>
    <lineage>
        <taxon>Bacteria</taxon>
        <taxon>Bacillati</taxon>
        <taxon>Bacillota</taxon>
        <taxon>Bacilli</taxon>
        <taxon>Bacillales</taxon>
        <taxon>Paenibacillaceae</taxon>
        <taxon>Paenibacillus</taxon>
    </lineage>
</organism>
<gene>
    <name evidence="2" type="ORF">ACFQ3J_01370</name>
</gene>
<dbReference type="RefSeq" id="WP_091158475.1">
    <property type="nucleotide sequence ID" value="NZ_JBHTKX010000001.1"/>
</dbReference>
<evidence type="ECO:0000256" key="1">
    <source>
        <dbReference type="SAM" id="Phobius"/>
    </source>
</evidence>
<keyword evidence="1" id="KW-1133">Transmembrane helix</keyword>
<dbReference type="EMBL" id="JBHTKX010000001">
    <property type="protein sequence ID" value="MFD1126816.1"/>
    <property type="molecule type" value="Genomic_DNA"/>
</dbReference>